<dbReference type="STRING" id="1071378.G0WCR9"/>
<feature type="binding site" evidence="9">
    <location>
        <position position="311"/>
    </location>
    <ligand>
        <name>Zn(2+)</name>
        <dbReference type="ChEBI" id="CHEBI:29105"/>
        <label>1</label>
    </ligand>
</feature>
<feature type="compositionally biased region" description="Low complexity" evidence="12">
    <location>
        <begin position="236"/>
        <end position="255"/>
    </location>
</feature>
<evidence type="ECO:0000256" key="12">
    <source>
        <dbReference type="SAM" id="MobiDB-lite"/>
    </source>
</evidence>
<feature type="compositionally biased region" description="Low complexity" evidence="12">
    <location>
        <begin position="210"/>
        <end position="219"/>
    </location>
</feature>
<feature type="binding site" evidence="9">
    <location>
        <position position="327"/>
    </location>
    <ligand>
        <name>Zn(2+)</name>
        <dbReference type="ChEBI" id="CHEBI:29105"/>
        <label>2</label>
    </ligand>
</feature>
<feature type="binding site" evidence="9">
    <location>
        <position position="300"/>
    </location>
    <ligand>
        <name>Zn(2+)</name>
        <dbReference type="ChEBI" id="CHEBI:29105"/>
        <label>2</label>
    </ligand>
</feature>
<evidence type="ECO:0000256" key="3">
    <source>
        <dbReference type="ARBA" id="ARBA00022723"/>
    </source>
</evidence>
<accession>G0WCR9</accession>
<dbReference type="Gene3D" id="6.10.140.1740">
    <property type="match status" value="1"/>
</dbReference>
<feature type="site" description="Histone H3K4me3 binding" evidence="8">
    <location>
        <position position="297"/>
    </location>
</feature>
<dbReference type="FunFam" id="3.30.40.10:FF:000016">
    <property type="entry name" value="Inhibitor of growth protein"/>
    <property type="match status" value="1"/>
</dbReference>
<dbReference type="GO" id="GO:0033698">
    <property type="term" value="C:Rpd3L complex"/>
    <property type="evidence" value="ECO:0007669"/>
    <property type="project" value="EnsemblFungi"/>
</dbReference>
<feature type="binding site" evidence="9">
    <location>
        <position position="330"/>
    </location>
    <ligand>
        <name>Zn(2+)</name>
        <dbReference type="ChEBI" id="CHEBI:29105"/>
        <label>2</label>
    </ligand>
</feature>
<evidence type="ECO:0000256" key="9">
    <source>
        <dbReference type="PIRSR" id="PIRSR628651-51"/>
    </source>
</evidence>
<dbReference type="GO" id="GO:0016479">
    <property type="term" value="P:negative regulation of transcription by RNA polymerase I"/>
    <property type="evidence" value="ECO:0007669"/>
    <property type="project" value="EnsemblFungi"/>
</dbReference>
<dbReference type="InterPro" id="IPR011011">
    <property type="entry name" value="Znf_FYVE_PHD"/>
</dbReference>
<dbReference type="SUPFAM" id="SSF57903">
    <property type="entry name" value="FYVE/PHD zinc finger"/>
    <property type="match status" value="1"/>
</dbReference>
<feature type="site" description="Histone H3K4me3 binding" evidence="8">
    <location>
        <position position="286"/>
    </location>
</feature>
<evidence type="ECO:0000256" key="11">
    <source>
        <dbReference type="RuleBase" id="RU361213"/>
    </source>
</evidence>
<dbReference type="GeneID" id="11497131"/>
<feature type="binding site" evidence="9">
    <location>
        <position position="289"/>
    </location>
    <ligand>
        <name>Zn(2+)</name>
        <dbReference type="ChEBI" id="CHEBI:29105"/>
        <label>1</label>
    </ligand>
</feature>
<comment type="subunit">
    <text evidence="11">Component of an histone acetyltransferase complex. Interacts with H3K4me3 and to a lesser extent with H3K4me2.</text>
</comment>
<dbReference type="GO" id="GO:0061188">
    <property type="term" value="P:negative regulation of rDNA heterochromatin formation"/>
    <property type="evidence" value="ECO:0007669"/>
    <property type="project" value="EnsemblFungi"/>
</dbReference>
<evidence type="ECO:0000256" key="5">
    <source>
        <dbReference type="ARBA" id="ARBA00022833"/>
    </source>
</evidence>
<protein>
    <recommendedName>
        <fullName evidence="11">Chromatin modification-related protein</fullName>
    </recommendedName>
</protein>
<name>G0WCR9_NAUDC</name>
<dbReference type="GO" id="GO:0034605">
    <property type="term" value="P:cellular response to heat"/>
    <property type="evidence" value="ECO:0007669"/>
    <property type="project" value="EnsemblFungi"/>
</dbReference>
<keyword evidence="5 9" id="KW-0862">Zinc</keyword>
<dbReference type="GO" id="GO:0061186">
    <property type="term" value="P:negative regulation of silent mating-type cassette heterochromatin formation"/>
    <property type="evidence" value="ECO:0007669"/>
    <property type="project" value="EnsemblFungi"/>
</dbReference>
<comment type="similarity">
    <text evidence="2 11">Belongs to the ING family.</text>
</comment>
<evidence type="ECO:0000256" key="10">
    <source>
        <dbReference type="PROSITE-ProRule" id="PRU00146"/>
    </source>
</evidence>
<dbReference type="PROSITE" id="PS01359">
    <property type="entry name" value="ZF_PHD_1"/>
    <property type="match status" value="1"/>
</dbReference>
<dbReference type="Pfam" id="PF23011">
    <property type="entry name" value="PHD-1st_NSD"/>
    <property type="match status" value="1"/>
</dbReference>
<feature type="site" description="Histone H3K4me3 binding" evidence="8">
    <location>
        <position position="301"/>
    </location>
</feature>
<dbReference type="InterPro" id="IPR059153">
    <property type="entry name" value="NSD_PHD-1st"/>
</dbReference>
<dbReference type="Pfam" id="PF12998">
    <property type="entry name" value="ING"/>
    <property type="match status" value="1"/>
</dbReference>
<dbReference type="RefSeq" id="XP_003670823.1">
    <property type="nucleotide sequence ID" value="XM_003670775.1"/>
</dbReference>
<evidence type="ECO:0000256" key="2">
    <source>
        <dbReference type="ARBA" id="ARBA00010210"/>
    </source>
</evidence>
<dbReference type="SMART" id="SM00249">
    <property type="entry name" value="PHD"/>
    <property type="match status" value="1"/>
</dbReference>
<comment type="domain">
    <text evidence="11">The PHD-type zinc finger mediates the binding to H3K4me3.</text>
</comment>
<evidence type="ECO:0000259" key="13">
    <source>
        <dbReference type="PROSITE" id="PS50016"/>
    </source>
</evidence>
<dbReference type="HOGENOM" id="CLU_031900_2_1_1"/>
<keyword evidence="6 11" id="KW-0156">Chromatin regulator</keyword>
<evidence type="ECO:0000256" key="1">
    <source>
        <dbReference type="ARBA" id="ARBA00004123"/>
    </source>
</evidence>
<keyword evidence="3 9" id="KW-0479">Metal-binding</keyword>
<dbReference type="InterPro" id="IPR028651">
    <property type="entry name" value="ING_fam"/>
</dbReference>
<comment type="function">
    <text evidence="11">Component of an histone acetyltransferase complex.</text>
</comment>
<dbReference type="GO" id="GO:0008270">
    <property type="term" value="F:zinc ion binding"/>
    <property type="evidence" value="ECO:0007669"/>
    <property type="project" value="UniProtKB-KW"/>
</dbReference>
<dbReference type="Gene3D" id="3.30.40.10">
    <property type="entry name" value="Zinc/RING finger domain, C3HC4 (zinc finger)"/>
    <property type="match status" value="1"/>
</dbReference>
<dbReference type="SMART" id="SM01408">
    <property type="entry name" value="ING"/>
    <property type="match status" value="1"/>
</dbReference>
<dbReference type="GO" id="GO:0045944">
    <property type="term" value="P:positive regulation of transcription by RNA polymerase II"/>
    <property type="evidence" value="ECO:0007669"/>
    <property type="project" value="EnsemblFungi"/>
</dbReference>
<dbReference type="OrthoDB" id="5411773at2759"/>
<evidence type="ECO:0000256" key="6">
    <source>
        <dbReference type="ARBA" id="ARBA00022853"/>
    </source>
</evidence>
<keyword evidence="15" id="KW-1185">Reference proteome</keyword>
<dbReference type="InterPro" id="IPR019786">
    <property type="entry name" value="Zinc_finger_PHD-type_CS"/>
</dbReference>
<evidence type="ECO:0000256" key="8">
    <source>
        <dbReference type="PIRSR" id="PIRSR628651-50"/>
    </source>
</evidence>
<dbReference type="PROSITE" id="PS50016">
    <property type="entry name" value="ZF_PHD_2"/>
    <property type="match status" value="1"/>
</dbReference>
<dbReference type="InterPro" id="IPR001965">
    <property type="entry name" value="Znf_PHD"/>
</dbReference>
<dbReference type="EMBL" id="HE580272">
    <property type="protein sequence ID" value="CCD25580.1"/>
    <property type="molecule type" value="Genomic_DNA"/>
</dbReference>
<feature type="site" description="Histone H3K4me3 binding" evidence="8">
    <location>
        <position position="309"/>
    </location>
</feature>
<dbReference type="PANTHER" id="PTHR10333">
    <property type="entry name" value="INHIBITOR OF GROWTH PROTEIN"/>
    <property type="match status" value="1"/>
</dbReference>
<feature type="compositionally biased region" description="Polar residues" evidence="12">
    <location>
        <begin position="195"/>
        <end position="204"/>
    </location>
</feature>
<dbReference type="GO" id="GO:2000219">
    <property type="term" value="P:positive regulation of invasive growth in response to glucose limitation"/>
    <property type="evidence" value="ECO:0007669"/>
    <property type="project" value="EnsemblFungi"/>
</dbReference>
<reference evidence="14 15" key="1">
    <citation type="journal article" date="2011" name="Proc. Natl. Acad. Sci. U.S.A.">
        <title>Evolutionary erosion of yeast sex chromosomes by mating-type switching accidents.</title>
        <authorList>
            <person name="Gordon J.L."/>
            <person name="Armisen D."/>
            <person name="Proux-Wera E."/>
            <person name="Oheigeartaigh S.S."/>
            <person name="Byrne K.P."/>
            <person name="Wolfe K.H."/>
        </authorList>
    </citation>
    <scope>NUCLEOTIDE SEQUENCE [LARGE SCALE GENOMIC DNA]</scope>
    <source>
        <strain evidence="15">ATCC 10597 / BCRC 20456 / CBS 421 / NBRC 0211 / NRRL Y-12639</strain>
    </source>
</reference>
<dbReference type="GO" id="GO:0070210">
    <property type="term" value="C:Rpd3L-Expanded complex"/>
    <property type="evidence" value="ECO:0007669"/>
    <property type="project" value="TreeGrafter"/>
</dbReference>
<keyword evidence="4 10" id="KW-0863">Zinc-finger</keyword>
<dbReference type="OMA" id="HEIDAKC"/>
<feature type="binding site" evidence="9">
    <location>
        <position position="314"/>
    </location>
    <ligand>
        <name>Zn(2+)</name>
        <dbReference type="ChEBI" id="CHEBI:29105"/>
        <label>1</label>
    </ligand>
</feature>
<feature type="binding site" evidence="9">
    <location>
        <position position="287"/>
    </location>
    <ligand>
        <name>Zn(2+)</name>
        <dbReference type="ChEBI" id="CHEBI:29105"/>
        <label>1</label>
    </ligand>
</feature>
<comment type="subcellular location">
    <subcellularLocation>
        <location evidence="1 11">Nucleus</location>
    </subcellularLocation>
</comment>
<feature type="binding site" evidence="9">
    <location>
        <position position="305"/>
    </location>
    <ligand>
        <name>Zn(2+)</name>
        <dbReference type="ChEBI" id="CHEBI:29105"/>
        <label>2</label>
    </ligand>
</feature>
<evidence type="ECO:0000256" key="7">
    <source>
        <dbReference type="ARBA" id="ARBA00023242"/>
    </source>
</evidence>
<feature type="domain" description="PHD-type" evidence="13">
    <location>
        <begin position="284"/>
        <end position="333"/>
    </location>
</feature>
<dbReference type="InterPro" id="IPR024610">
    <property type="entry name" value="ING_N_histone-binding"/>
</dbReference>
<organism evidence="14 15">
    <name type="scientific">Naumovozyma dairenensis (strain ATCC 10597 / BCRC 20456 / CBS 421 / NBRC 0211 / NRRL Y-12639)</name>
    <name type="common">Saccharomyces dairenensis</name>
    <dbReference type="NCBI Taxonomy" id="1071378"/>
    <lineage>
        <taxon>Eukaryota</taxon>
        <taxon>Fungi</taxon>
        <taxon>Dikarya</taxon>
        <taxon>Ascomycota</taxon>
        <taxon>Saccharomycotina</taxon>
        <taxon>Saccharomycetes</taxon>
        <taxon>Saccharomycetales</taxon>
        <taxon>Saccharomycetaceae</taxon>
        <taxon>Naumovozyma</taxon>
    </lineage>
</organism>
<dbReference type="KEGG" id="ndi:NDAI_0F02620"/>
<dbReference type="AlphaFoldDB" id="G0WCR9"/>
<dbReference type="InterPro" id="IPR019787">
    <property type="entry name" value="Znf_PHD-finger"/>
</dbReference>
<dbReference type="InterPro" id="IPR013083">
    <property type="entry name" value="Znf_RING/FYVE/PHD"/>
</dbReference>
<dbReference type="CDD" id="cd15505">
    <property type="entry name" value="PHD_ING"/>
    <property type="match status" value="1"/>
</dbReference>
<dbReference type="Proteomes" id="UP000000689">
    <property type="component" value="Chromosome 6"/>
</dbReference>
<sequence length="336" mass="37380">MNRAANLYPGLNDIADVLEEFPVQTSRYLTLLHEIDAKCVHSMPLLNSNIDSFLREKKKKKNAKSGVMKNETKGNKLRDINELFEELMPSLEEKMHVSSIMLESLKKMTTRMELAYEVALKNGEIPETLRLGVNNHPAMHLHNELMDKIENKTNSKSSQALKSESRREAMAANKKNVTEKGGSAERANNTNTNNSRADTPQNTNPRKRNNTSTNNDTSTANGGETRKRKRRANNITTTPNTTNTTAASSTTTTTTTGGGKVKKSNATTTVSIAALPKYNENGEPLYCYCNQIAYGEMVGCDGPDCKLEWFHLPCIGLKTLPNGKWYCDECKKELGK</sequence>
<dbReference type="GO" id="GO:0140002">
    <property type="term" value="F:histone H3K4me3 reader activity"/>
    <property type="evidence" value="ECO:0007669"/>
    <property type="project" value="EnsemblFungi"/>
</dbReference>
<dbReference type="eggNOG" id="KOG1973">
    <property type="taxonomic scope" value="Eukaryota"/>
</dbReference>
<feature type="region of interest" description="Disordered" evidence="12">
    <location>
        <begin position="149"/>
        <end position="261"/>
    </location>
</feature>
<evidence type="ECO:0000313" key="15">
    <source>
        <dbReference type="Proteomes" id="UP000000689"/>
    </source>
</evidence>
<proteinExistence type="inferred from homology"/>
<keyword evidence="7 11" id="KW-0539">Nucleus</keyword>
<dbReference type="PANTHER" id="PTHR10333:SF42">
    <property type="entry name" value="INHIBITOR OF GROWTH PROTEIN 5"/>
    <property type="match status" value="1"/>
</dbReference>
<evidence type="ECO:0000256" key="4">
    <source>
        <dbReference type="ARBA" id="ARBA00022771"/>
    </source>
</evidence>
<gene>
    <name evidence="14" type="primary">NDAI0F02620</name>
    <name evidence="14" type="ordered locus">NDAI_0F02620</name>
</gene>
<evidence type="ECO:0000313" key="14">
    <source>
        <dbReference type="EMBL" id="CCD25580.1"/>
    </source>
</evidence>